<reference evidence="1 2" key="1">
    <citation type="submission" date="2016-10" db="EMBL/GenBank/DDBJ databases">
        <authorList>
            <person name="de Groot N.N."/>
        </authorList>
    </citation>
    <scope>NUCLEOTIDE SEQUENCE [LARGE SCALE GENOMIC DNA]</scope>
    <source>
        <strain evidence="1 2">CGMCC 4.5727</strain>
    </source>
</reference>
<sequence>MTPDETVMLAAYVHAQCPQQKFDEYTPDAWHDVLQRYSLAEARAAVVAHVEAGHAFVAVGEIVTEIRRARSNRAKDFQGPGLAAQIPDADPDDVPAYLAALRQQRFRAASPISGDPGEVQALLGGVGHRVPAGQAR</sequence>
<dbReference type="EMBL" id="FNFF01000002">
    <property type="protein sequence ID" value="SDJ74784.1"/>
    <property type="molecule type" value="Genomic_DNA"/>
</dbReference>
<dbReference type="RefSeq" id="WP_093608084.1">
    <property type="nucleotide sequence ID" value="NZ_FNFF01000002.1"/>
</dbReference>
<proteinExistence type="predicted"/>
<organism evidence="1 2">
    <name type="scientific">Streptomyces indicus</name>
    <dbReference type="NCBI Taxonomy" id="417292"/>
    <lineage>
        <taxon>Bacteria</taxon>
        <taxon>Bacillati</taxon>
        <taxon>Actinomycetota</taxon>
        <taxon>Actinomycetes</taxon>
        <taxon>Kitasatosporales</taxon>
        <taxon>Streptomycetaceae</taxon>
        <taxon>Streptomyces</taxon>
    </lineage>
</organism>
<keyword evidence="2" id="KW-1185">Reference proteome</keyword>
<dbReference type="OrthoDB" id="4764618at2"/>
<dbReference type="AlphaFoldDB" id="A0A1G8W923"/>
<evidence type="ECO:0000313" key="1">
    <source>
        <dbReference type="EMBL" id="SDJ74784.1"/>
    </source>
</evidence>
<dbReference type="STRING" id="417292.SAMN05421806_102314"/>
<protein>
    <submittedName>
        <fullName evidence="1">Uncharacterized protein</fullName>
    </submittedName>
</protein>
<gene>
    <name evidence="1" type="ORF">SAMN05421806_102314</name>
</gene>
<evidence type="ECO:0000313" key="2">
    <source>
        <dbReference type="Proteomes" id="UP000199155"/>
    </source>
</evidence>
<name>A0A1G8W923_9ACTN</name>
<accession>A0A1G8W923</accession>
<dbReference type="Proteomes" id="UP000199155">
    <property type="component" value="Unassembled WGS sequence"/>
</dbReference>